<feature type="transmembrane region" description="Helical" evidence="1">
    <location>
        <begin position="54"/>
        <end position="75"/>
    </location>
</feature>
<feature type="transmembrane region" description="Helical" evidence="1">
    <location>
        <begin position="87"/>
        <end position="107"/>
    </location>
</feature>
<accession>A0A2R6S5E3</accession>
<proteinExistence type="predicted"/>
<keyword evidence="1" id="KW-0812">Transmembrane</keyword>
<reference evidence="2 3" key="1">
    <citation type="submission" date="2018-02" db="EMBL/GenBank/DDBJ databases">
        <title>Genome sequence of the basidiomycete white-rot fungus Phlebia centrifuga.</title>
        <authorList>
            <person name="Granchi Z."/>
            <person name="Peng M."/>
            <person name="de Vries R.P."/>
            <person name="Hilden K."/>
            <person name="Makela M.R."/>
            <person name="Grigoriev I."/>
            <person name="Riley R."/>
        </authorList>
    </citation>
    <scope>NUCLEOTIDE SEQUENCE [LARGE SCALE GENOMIC DNA]</scope>
    <source>
        <strain evidence="2 3">FBCC195</strain>
    </source>
</reference>
<evidence type="ECO:0000256" key="1">
    <source>
        <dbReference type="SAM" id="Phobius"/>
    </source>
</evidence>
<comment type="caution">
    <text evidence="2">The sequence shown here is derived from an EMBL/GenBank/DDBJ whole genome shotgun (WGS) entry which is preliminary data.</text>
</comment>
<dbReference type="OrthoDB" id="3044029at2759"/>
<dbReference type="STRING" id="98765.A0A2R6S5E3"/>
<keyword evidence="3" id="KW-1185">Reference proteome</keyword>
<gene>
    <name evidence="2" type="ORF">PHLCEN_2v682</name>
</gene>
<dbReference type="EMBL" id="MLYV02000042">
    <property type="protein sequence ID" value="PSS37475.1"/>
    <property type="molecule type" value="Genomic_DNA"/>
</dbReference>
<protein>
    <submittedName>
        <fullName evidence="2">Uncharacterized protein</fullName>
    </submittedName>
</protein>
<dbReference type="Proteomes" id="UP000186601">
    <property type="component" value="Unassembled WGS sequence"/>
</dbReference>
<dbReference type="AlphaFoldDB" id="A0A2R6S5E3"/>
<sequence>MQEGFIAAAVVEHADDGSWVQVTGCLDISKSILDPSDDGGQLDVRFPNGAQCSFGGYGASFIELCVLIVGLISAFSALLTQRFVPPLTYLHVIILILVLNLHFHVSVSGAARNPMIKHIAILIRTVLDAPRPSPGNTNSPNSVLIALEDSNANVLGLWAF</sequence>
<evidence type="ECO:0000313" key="2">
    <source>
        <dbReference type="EMBL" id="PSS37475.1"/>
    </source>
</evidence>
<organism evidence="2 3">
    <name type="scientific">Hermanssonia centrifuga</name>
    <dbReference type="NCBI Taxonomy" id="98765"/>
    <lineage>
        <taxon>Eukaryota</taxon>
        <taxon>Fungi</taxon>
        <taxon>Dikarya</taxon>
        <taxon>Basidiomycota</taxon>
        <taxon>Agaricomycotina</taxon>
        <taxon>Agaricomycetes</taxon>
        <taxon>Polyporales</taxon>
        <taxon>Meruliaceae</taxon>
        <taxon>Hermanssonia</taxon>
    </lineage>
</organism>
<name>A0A2R6S5E3_9APHY</name>
<keyword evidence="1" id="KW-1133">Transmembrane helix</keyword>
<keyword evidence="1" id="KW-0472">Membrane</keyword>
<evidence type="ECO:0000313" key="3">
    <source>
        <dbReference type="Proteomes" id="UP000186601"/>
    </source>
</evidence>